<dbReference type="GO" id="GO:0000981">
    <property type="term" value="F:DNA-binding transcription factor activity, RNA polymerase II-specific"/>
    <property type="evidence" value="ECO:0007669"/>
    <property type="project" value="InterPro"/>
</dbReference>
<keyword evidence="3" id="KW-0238">DNA-binding</keyword>
<feature type="compositionally biased region" description="Low complexity" evidence="6">
    <location>
        <begin position="97"/>
        <end position="108"/>
    </location>
</feature>
<evidence type="ECO:0000256" key="5">
    <source>
        <dbReference type="ARBA" id="ARBA00023242"/>
    </source>
</evidence>
<dbReference type="GO" id="GO:0000976">
    <property type="term" value="F:transcription cis-regulatory region binding"/>
    <property type="evidence" value="ECO:0007669"/>
    <property type="project" value="TreeGrafter"/>
</dbReference>
<dbReference type="Pfam" id="PF11951">
    <property type="entry name" value="Fungal_trans_2"/>
    <property type="match status" value="1"/>
</dbReference>
<dbReference type="InterPro" id="IPR036864">
    <property type="entry name" value="Zn2-C6_fun-type_DNA-bd_sf"/>
</dbReference>
<dbReference type="GO" id="GO:0008270">
    <property type="term" value="F:zinc ion binding"/>
    <property type="evidence" value="ECO:0007669"/>
    <property type="project" value="InterPro"/>
</dbReference>
<evidence type="ECO:0000256" key="1">
    <source>
        <dbReference type="ARBA" id="ARBA00004123"/>
    </source>
</evidence>
<evidence type="ECO:0000256" key="6">
    <source>
        <dbReference type="SAM" id="MobiDB-lite"/>
    </source>
</evidence>
<dbReference type="PROSITE" id="PS00463">
    <property type="entry name" value="ZN2_CY6_FUNGAL_1"/>
    <property type="match status" value="1"/>
</dbReference>
<name>A0A1V6U0N4_9EURO</name>
<evidence type="ECO:0000256" key="2">
    <source>
        <dbReference type="ARBA" id="ARBA00023015"/>
    </source>
</evidence>
<comment type="caution">
    <text evidence="8">The sequence shown here is derived from an EMBL/GenBank/DDBJ whole genome shotgun (WGS) entry which is preliminary data.</text>
</comment>
<dbReference type="AlphaFoldDB" id="A0A1V6U0N4"/>
<evidence type="ECO:0000256" key="3">
    <source>
        <dbReference type="ARBA" id="ARBA00023125"/>
    </source>
</evidence>
<dbReference type="GO" id="GO:0005634">
    <property type="term" value="C:nucleus"/>
    <property type="evidence" value="ECO:0007669"/>
    <property type="project" value="UniProtKB-SubCell"/>
</dbReference>
<dbReference type="PANTHER" id="PTHR37534">
    <property type="entry name" value="TRANSCRIPTIONAL ACTIVATOR PROTEIN UGA3"/>
    <property type="match status" value="1"/>
</dbReference>
<dbReference type="SUPFAM" id="SSF57701">
    <property type="entry name" value="Zn2/Cys6 DNA-binding domain"/>
    <property type="match status" value="1"/>
</dbReference>
<dbReference type="Gene3D" id="4.10.240.10">
    <property type="entry name" value="Zn(2)-C6 fungal-type DNA-binding domain"/>
    <property type="match status" value="1"/>
</dbReference>
<comment type="subcellular location">
    <subcellularLocation>
        <location evidence="1">Nucleus</location>
    </subcellularLocation>
</comment>
<accession>A0A1V6U0N4</accession>
<keyword evidence="4" id="KW-0804">Transcription</keyword>
<dbReference type="SMART" id="SM00066">
    <property type="entry name" value="GAL4"/>
    <property type="match status" value="1"/>
</dbReference>
<dbReference type="InterPro" id="IPR001138">
    <property type="entry name" value="Zn2Cys6_DnaBD"/>
</dbReference>
<dbReference type="EMBL" id="MLKD01000001">
    <property type="protein sequence ID" value="OQE32128.1"/>
    <property type="molecule type" value="Genomic_DNA"/>
</dbReference>
<feature type="region of interest" description="Disordered" evidence="6">
    <location>
        <begin position="82"/>
        <end position="108"/>
    </location>
</feature>
<gene>
    <name evidence="8" type="ORF">PENSTE_c001G05117</name>
</gene>
<keyword evidence="9" id="KW-1185">Reference proteome</keyword>
<evidence type="ECO:0000313" key="8">
    <source>
        <dbReference type="EMBL" id="OQE32128.1"/>
    </source>
</evidence>
<dbReference type="CDD" id="cd00067">
    <property type="entry name" value="GAL4"/>
    <property type="match status" value="1"/>
</dbReference>
<sequence length="587" mass="65226">MTTYADTGWVKSSDISGTIPTKRVRSRQSGAAWTRSGCITCKRRRKGCDKAKPSCNNCIKQGRTCEGYGDLWVQPLGPSAQVFSQPSAETPKRRRLSGTSTQSLSSVSSPCSESWYQVQLSPSTLSQPSSVPPSPRGRIIDLDENVEYEQQENFTTEWSSSPNDVLTTLPRSHSFISHLGDHETHYLQYHVEFGSRLLANLESDDNPLRSLLIPRAISSPLLMKAVCAVSALHLANRSAGFSAQTAAAGFYGRALSGIRSAIADSSTNGLSDDTMLAVGLLCKYEVVRGSVKQWVVHLNALQRLIASRGGLVAMDRDAAEFLRGLYVYAYNMARISNRKRITPSEDFATHTDLGPPRLDIYIGYTEQILNLCAKIVELPFLRNDTISLRLAVASINDSLLTWSYTNTNYIIPQGLTQESLSRLQLVAECFRDAGFIYLHSNLERMATHPPQSTSSPRHSDSNEPNLQECQALISLPKQTAVNRCLSRIESLDLDDHCEYSALTFPLFISGCESEVFAHRDLVVESLSKLQSNFGIGNTQRAKEVLRILWSRRDEYIPDSSDTIRGSGVMNLHWFDVLEELQWDLTLA</sequence>
<evidence type="ECO:0000256" key="4">
    <source>
        <dbReference type="ARBA" id="ARBA00023163"/>
    </source>
</evidence>
<dbReference type="GO" id="GO:0045944">
    <property type="term" value="P:positive regulation of transcription by RNA polymerase II"/>
    <property type="evidence" value="ECO:0007669"/>
    <property type="project" value="TreeGrafter"/>
</dbReference>
<feature type="domain" description="Zn(2)-C6 fungal-type" evidence="7">
    <location>
        <begin position="37"/>
        <end position="65"/>
    </location>
</feature>
<dbReference type="OrthoDB" id="3509362at2759"/>
<proteinExistence type="predicted"/>
<dbReference type="PROSITE" id="PS50048">
    <property type="entry name" value="ZN2_CY6_FUNGAL_2"/>
    <property type="match status" value="1"/>
</dbReference>
<keyword evidence="2" id="KW-0805">Transcription regulation</keyword>
<dbReference type="Pfam" id="PF00172">
    <property type="entry name" value="Zn_clus"/>
    <property type="match status" value="1"/>
</dbReference>
<dbReference type="Proteomes" id="UP000191285">
    <property type="component" value="Unassembled WGS sequence"/>
</dbReference>
<dbReference type="InterPro" id="IPR021858">
    <property type="entry name" value="Fun_TF"/>
</dbReference>
<evidence type="ECO:0000259" key="7">
    <source>
        <dbReference type="PROSITE" id="PS50048"/>
    </source>
</evidence>
<evidence type="ECO:0000313" key="9">
    <source>
        <dbReference type="Proteomes" id="UP000191285"/>
    </source>
</evidence>
<dbReference type="PANTHER" id="PTHR37534:SF16">
    <property type="entry name" value="ZN(II)2CYS6 TRANSCRIPTION FACTOR (EUROFUNG)-RELATED"/>
    <property type="match status" value="1"/>
</dbReference>
<protein>
    <recommendedName>
        <fullName evidence="7">Zn(2)-C6 fungal-type domain-containing protein</fullName>
    </recommendedName>
</protein>
<reference evidence="9" key="1">
    <citation type="journal article" date="2017" name="Nat. Microbiol.">
        <title>Global analysis of biosynthetic gene clusters reveals vast potential of secondary metabolite production in Penicillium species.</title>
        <authorList>
            <person name="Nielsen J.C."/>
            <person name="Grijseels S."/>
            <person name="Prigent S."/>
            <person name="Ji B."/>
            <person name="Dainat J."/>
            <person name="Nielsen K.F."/>
            <person name="Frisvad J.C."/>
            <person name="Workman M."/>
            <person name="Nielsen J."/>
        </authorList>
    </citation>
    <scope>NUCLEOTIDE SEQUENCE [LARGE SCALE GENOMIC DNA]</scope>
    <source>
        <strain evidence="9">IBT 24891</strain>
    </source>
</reference>
<keyword evidence="5" id="KW-0539">Nucleus</keyword>
<organism evidence="8 9">
    <name type="scientific">Penicillium steckii</name>
    <dbReference type="NCBI Taxonomy" id="303698"/>
    <lineage>
        <taxon>Eukaryota</taxon>
        <taxon>Fungi</taxon>
        <taxon>Dikarya</taxon>
        <taxon>Ascomycota</taxon>
        <taxon>Pezizomycotina</taxon>
        <taxon>Eurotiomycetes</taxon>
        <taxon>Eurotiomycetidae</taxon>
        <taxon>Eurotiales</taxon>
        <taxon>Aspergillaceae</taxon>
        <taxon>Penicillium</taxon>
    </lineage>
</organism>